<evidence type="ECO:0000313" key="3">
    <source>
        <dbReference type="Proteomes" id="UP000664940"/>
    </source>
</evidence>
<organism evidence="2 3">
    <name type="scientific">Phyllostomus discolor</name>
    <name type="common">pale spear-nosed bat</name>
    <dbReference type="NCBI Taxonomy" id="89673"/>
    <lineage>
        <taxon>Eukaryota</taxon>
        <taxon>Metazoa</taxon>
        <taxon>Chordata</taxon>
        <taxon>Craniata</taxon>
        <taxon>Vertebrata</taxon>
        <taxon>Euteleostomi</taxon>
        <taxon>Mammalia</taxon>
        <taxon>Eutheria</taxon>
        <taxon>Laurasiatheria</taxon>
        <taxon>Chiroptera</taxon>
        <taxon>Yangochiroptera</taxon>
        <taxon>Phyllostomidae</taxon>
        <taxon>Phyllostominae</taxon>
        <taxon>Phyllostomus</taxon>
    </lineage>
</organism>
<feature type="region of interest" description="Disordered" evidence="1">
    <location>
        <begin position="123"/>
        <end position="196"/>
    </location>
</feature>
<proteinExistence type="predicted"/>
<dbReference type="Proteomes" id="UP000664940">
    <property type="component" value="Unassembled WGS sequence"/>
</dbReference>
<protein>
    <submittedName>
        <fullName evidence="2">Uncharacterized protein</fullName>
    </submittedName>
</protein>
<evidence type="ECO:0000256" key="1">
    <source>
        <dbReference type="SAM" id="MobiDB-lite"/>
    </source>
</evidence>
<comment type="caution">
    <text evidence="2">The sequence shown here is derived from an EMBL/GenBank/DDBJ whole genome shotgun (WGS) entry which is preliminary data.</text>
</comment>
<name>A0A834B9U7_9CHIR</name>
<dbReference type="EMBL" id="JABVXQ010000002">
    <property type="protein sequence ID" value="KAF6125189.1"/>
    <property type="molecule type" value="Genomic_DNA"/>
</dbReference>
<reference evidence="2 3" key="1">
    <citation type="journal article" date="2020" name="Nature">
        <title>Six reference-quality genomes reveal evolution of bat adaptations.</title>
        <authorList>
            <person name="Jebb D."/>
            <person name="Huang Z."/>
            <person name="Pippel M."/>
            <person name="Hughes G.M."/>
            <person name="Lavrichenko K."/>
            <person name="Devanna P."/>
            <person name="Winkler S."/>
            <person name="Jermiin L.S."/>
            <person name="Skirmuntt E.C."/>
            <person name="Katzourakis A."/>
            <person name="Burkitt-Gray L."/>
            <person name="Ray D.A."/>
            <person name="Sullivan K.A.M."/>
            <person name="Roscito J.G."/>
            <person name="Kirilenko B.M."/>
            <person name="Davalos L.M."/>
            <person name="Corthals A.P."/>
            <person name="Power M.L."/>
            <person name="Jones G."/>
            <person name="Ransome R.D."/>
            <person name="Dechmann D.K.N."/>
            <person name="Locatelli A.G."/>
            <person name="Puechmaille S.J."/>
            <person name="Fedrigo O."/>
            <person name="Jarvis E.D."/>
            <person name="Hiller M."/>
            <person name="Vernes S.C."/>
            <person name="Myers E.W."/>
            <person name="Teeling E.C."/>
        </authorList>
    </citation>
    <scope>NUCLEOTIDE SEQUENCE [LARGE SCALE GENOMIC DNA]</scope>
    <source>
        <strain evidence="2">Bat1K_MPI-CBG_1</strain>
    </source>
</reference>
<gene>
    <name evidence="2" type="ORF">HJG60_009714</name>
</gene>
<accession>A0A834B9U7</accession>
<dbReference type="AlphaFoldDB" id="A0A834B9U7"/>
<evidence type="ECO:0000313" key="2">
    <source>
        <dbReference type="EMBL" id="KAF6125189.1"/>
    </source>
</evidence>
<sequence length="290" mass="31243">MRGSLWAGSLSLLRPHGGARESSLALVGACRQTRTPLGHSARRLGCTPLRVAGCEEPWGFPSSAGLPRACVPVVTPAPHPHPHGRGCRTGPLATTLEFEWQGPFVIAQTHLCPLCRRGSEPQTGYAREEPARIQASSRISGVPPGEVLQASASSAPPPPGWCGAPRSVSAKEGLSDSRSRLWAPSGPALGSSQEGAQYAGPRGFARCREDLGSRFPHPQSPPTWALSPTPDPQRVLSAPTRETQYYREPWECEQVGSFSPWVTQIANIIHCLPHPFILDPAFSLFWHLII</sequence>